<dbReference type="PROSITE" id="PS50026">
    <property type="entry name" value="EGF_3"/>
    <property type="match status" value="4"/>
</dbReference>
<evidence type="ECO:0000256" key="2">
    <source>
        <dbReference type="ARBA" id="ARBA00022729"/>
    </source>
</evidence>
<evidence type="ECO:0000256" key="3">
    <source>
        <dbReference type="ARBA" id="ARBA00022737"/>
    </source>
</evidence>
<dbReference type="PANTHER" id="PTHR12916:SF13">
    <property type="entry name" value="SUSHI, VON WILLEBRAND FACTOR TYPE A, EGF AND PENTRAXIN DOMAIN-CONTAINING PROTEIN 1-LIKE"/>
    <property type="match status" value="1"/>
</dbReference>
<dbReference type="CDD" id="cd00054">
    <property type="entry name" value="EGF_CA"/>
    <property type="match status" value="3"/>
</dbReference>
<evidence type="ECO:0000256" key="5">
    <source>
        <dbReference type="ARBA" id="ARBA00023180"/>
    </source>
</evidence>
<feature type="domain" description="EGF-like" evidence="8">
    <location>
        <begin position="378"/>
        <end position="414"/>
    </location>
</feature>
<comment type="caution">
    <text evidence="6">Lacks conserved residue(s) required for the propagation of feature annotation.</text>
</comment>
<dbReference type="CDD" id="cd00110">
    <property type="entry name" value="LamG"/>
    <property type="match status" value="1"/>
</dbReference>
<dbReference type="GO" id="GO:0005911">
    <property type="term" value="C:cell-cell junction"/>
    <property type="evidence" value="ECO:0007669"/>
    <property type="project" value="UniProtKB-ARBA"/>
</dbReference>
<feature type="domain" description="EGF-like" evidence="8">
    <location>
        <begin position="416"/>
        <end position="454"/>
    </location>
</feature>
<gene>
    <name evidence="9" type="ORF">AMK59_6740</name>
</gene>
<dbReference type="GO" id="GO:0007411">
    <property type="term" value="P:axon guidance"/>
    <property type="evidence" value="ECO:0007669"/>
    <property type="project" value="UniProtKB-ARBA"/>
</dbReference>
<accession>A0A0T6AZN3</accession>
<keyword evidence="10" id="KW-1185">Reference proteome</keyword>
<dbReference type="GO" id="GO:0016318">
    <property type="term" value="P:ommatidial rotation"/>
    <property type="evidence" value="ECO:0007669"/>
    <property type="project" value="UniProtKB-ARBA"/>
</dbReference>
<evidence type="ECO:0000313" key="9">
    <source>
        <dbReference type="EMBL" id="KRT80536.1"/>
    </source>
</evidence>
<dbReference type="PANTHER" id="PTHR12916">
    <property type="entry name" value="CYTOCHROME C OXIDASE POLYPEPTIDE VIC-2"/>
    <property type="match status" value="1"/>
</dbReference>
<name>A0A0T6AZN3_9SCAR</name>
<evidence type="ECO:0000259" key="7">
    <source>
        <dbReference type="PROSITE" id="PS50025"/>
    </source>
</evidence>
<evidence type="ECO:0000313" key="10">
    <source>
        <dbReference type="Proteomes" id="UP000051574"/>
    </source>
</evidence>
<dbReference type="AlphaFoldDB" id="A0A0T6AZN3"/>
<keyword evidence="5" id="KW-0325">Glycoprotein</keyword>
<evidence type="ECO:0000259" key="8">
    <source>
        <dbReference type="PROSITE" id="PS50026"/>
    </source>
</evidence>
<feature type="domain" description="EGF-like" evidence="8">
    <location>
        <begin position="94"/>
        <end position="127"/>
    </location>
</feature>
<sequence>MYFYRFKLDKDLKHCDAYININETLTMSGDQIASVDPFLKQNFLLHLGGIPQQHQREGLPFEGFIGCMNNLKIFGRKVLIFKDAQDGVGVSECSSLACLSNPCFNGATCSSNGEEWFCNCKNGFVGKMCEQSVCENNPCQFGGTCLPFTGSGYICLCPFGKHGHFCESDLEISKPYFSSSIHGFSSFVAYPIPGSVRDRLEFKFKFSPTTMDQIAILMFIGQKGQHGLHSDHMAVSFVKGYIMLTWNLGSGKLYYLTVCSTLQRWIGPRRIFTTKPIKSDKKYYTVHLGRYGRRAWLHVDDLGNITGRSPGNLVQLDVVPLLFLGGHNSRNFTMLPHDLPLHTGFAGCIFDVEYKSGSVIIALDRSRYATGRALGQCDTTECYDKICQNGGACLYHGGTFTCLCQDGWFGPMCSERFNSCNKNRSRCSSDSSCVPLIAGYECDCVTGKSGKFCDKGTILWLQESQ</sequence>
<dbReference type="GO" id="GO:0120035">
    <property type="term" value="P:regulation of plasma membrane bounded cell projection organization"/>
    <property type="evidence" value="ECO:0007669"/>
    <property type="project" value="UniProtKB-ARBA"/>
</dbReference>
<keyword evidence="2" id="KW-0732">Signal</keyword>
<dbReference type="OrthoDB" id="283575at2759"/>
<keyword evidence="1 6" id="KW-0245">EGF-like domain</keyword>
<dbReference type="SUPFAM" id="SSF49899">
    <property type="entry name" value="Concanavalin A-like lectins/glucanases"/>
    <property type="match status" value="2"/>
</dbReference>
<evidence type="ECO:0000256" key="6">
    <source>
        <dbReference type="PROSITE-ProRule" id="PRU00076"/>
    </source>
</evidence>
<feature type="disulfide bond" evidence="6">
    <location>
        <begin position="404"/>
        <end position="413"/>
    </location>
</feature>
<dbReference type="InterPro" id="IPR001791">
    <property type="entry name" value="Laminin_G"/>
</dbReference>
<evidence type="ECO:0000256" key="1">
    <source>
        <dbReference type="ARBA" id="ARBA00022536"/>
    </source>
</evidence>
<dbReference type="EMBL" id="LJIG01022450">
    <property type="protein sequence ID" value="KRT80536.1"/>
    <property type="molecule type" value="Genomic_DNA"/>
</dbReference>
<feature type="domain" description="Laminin G" evidence="7">
    <location>
        <begin position="174"/>
        <end position="377"/>
    </location>
</feature>
<dbReference type="SMART" id="SM00282">
    <property type="entry name" value="LamG"/>
    <property type="match status" value="1"/>
</dbReference>
<dbReference type="GO" id="GO:0007219">
    <property type="term" value="P:Notch signaling pathway"/>
    <property type="evidence" value="ECO:0007669"/>
    <property type="project" value="TreeGrafter"/>
</dbReference>
<feature type="domain" description="EGF-like" evidence="8">
    <location>
        <begin position="130"/>
        <end position="167"/>
    </location>
</feature>
<dbReference type="Pfam" id="PF00008">
    <property type="entry name" value="EGF"/>
    <property type="match status" value="2"/>
</dbReference>
<reference evidence="9 10" key="1">
    <citation type="submission" date="2015-09" db="EMBL/GenBank/DDBJ databases">
        <title>Draft genome of the scarab beetle Oryctes borbonicus.</title>
        <authorList>
            <person name="Meyer J.M."/>
            <person name="Markov G.V."/>
            <person name="Baskaran P."/>
            <person name="Herrmann M."/>
            <person name="Sommer R.J."/>
            <person name="Roedelsperger C."/>
        </authorList>
    </citation>
    <scope>NUCLEOTIDE SEQUENCE [LARGE SCALE GENOMIC DNA]</scope>
    <source>
        <strain evidence="9">OB123</strain>
        <tissue evidence="9">Whole animal</tissue>
    </source>
</reference>
<keyword evidence="3" id="KW-0677">Repeat</keyword>
<dbReference type="GO" id="GO:0005509">
    <property type="term" value="F:calcium ion binding"/>
    <property type="evidence" value="ECO:0007669"/>
    <property type="project" value="InterPro"/>
</dbReference>
<dbReference type="InterPro" id="IPR000742">
    <property type="entry name" value="EGF"/>
</dbReference>
<feature type="domain" description="Laminin G" evidence="7">
    <location>
        <begin position="1"/>
        <end position="98"/>
    </location>
</feature>
<dbReference type="GO" id="GO:0050769">
    <property type="term" value="P:positive regulation of neurogenesis"/>
    <property type="evidence" value="ECO:0007669"/>
    <property type="project" value="UniProtKB-ARBA"/>
</dbReference>
<dbReference type="Gene3D" id="2.10.25.10">
    <property type="entry name" value="Laminin"/>
    <property type="match status" value="3"/>
</dbReference>
<dbReference type="Gene3D" id="2.60.120.200">
    <property type="match status" value="2"/>
</dbReference>
<dbReference type="GO" id="GO:0007476">
    <property type="term" value="P:imaginal disc-derived wing morphogenesis"/>
    <property type="evidence" value="ECO:0007669"/>
    <property type="project" value="UniProtKB-ARBA"/>
</dbReference>
<dbReference type="InterPro" id="IPR001881">
    <property type="entry name" value="EGF-like_Ca-bd_dom"/>
</dbReference>
<proteinExistence type="predicted"/>
<dbReference type="Proteomes" id="UP000051574">
    <property type="component" value="Unassembled WGS sequence"/>
</dbReference>
<evidence type="ECO:0000256" key="4">
    <source>
        <dbReference type="ARBA" id="ARBA00023157"/>
    </source>
</evidence>
<dbReference type="Pfam" id="PF00054">
    <property type="entry name" value="Laminin_G_1"/>
    <property type="match status" value="1"/>
</dbReference>
<dbReference type="SUPFAM" id="SSF57196">
    <property type="entry name" value="EGF/Laminin"/>
    <property type="match status" value="3"/>
</dbReference>
<keyword evidence="4 6" id="KW-1015">Disulfide bond</keyword>
<protein>
    <submittedName>
        <fullName evidence="9">EGF domain-containing protein</fullName>
    </submittedName>
</protein>
<feature type="disulfide bond" evidence="6">
    <location>
        <begin position="444"/>
        <end position="453"/>
    </location>
</feature>
<dbReference type="PROSITE" id="PS00022">
    <property type="entry name" value="EGF_1"/>
    <property type="match status" value="3"/>
</dbReference>
<dbReference type="GO" id="GO:0005112">
    <property type="term" value="F:Notch binding"/>
    <property type="evidence" value="ECO:0007669"/>
    <property type="project" value="TreeGrafter"/>
</dbReference>
<dbReference type="SMART" id="SM00179">
    <property type="entry name" value="EGF_CA"/>
    <property type="match status" value="4"/>
</dbReference>
<dbReference type="InterPro" id="IPR013320">
    <property type="entry name" value="ConA-like_dom_sf"/>
</dbReference>
<dbReference type="PROSITE" id="PS50025">
    <property type="entry name" value="LAM_G_DOMAIN"/>
    <property type="match status" value="2"/>
</dbReference>
<dbReference type="FunFam" id="2.10.25.10:FF:000012">
    <property type="entry name" value="Delta-like protein"/>
    <property type="match status" value="1"/>
</dbReference>
<feature type="disulfide bond" evidence="6">
    <location>
        <begin position="157"/>
        <end position="166"/>
    </location>
</feature>
<organism evidence="9 10">
    <name type="scientific">Oryctes borbonicus</name>
    <dbReference type="NCBI Taxonomy" id="1629725"/>
    <lineage>
        <taxon>Eukaryota</taxon>
        <taxon>Metazoa</taxon>
        <taxon>Ecdysozoa</taxon>
        <taxon>Arthropoda</taxon>
        <taxon>Hexapoda</taxon>
        <taxon>Insecta</taxon>
        <taxon>Pterygota</taxon>
        <taxon>Neoptera</taxon>
        <taxon>Endopterygota</taxon>
        <taxon>Coleoptera</taxon>
        <taxon>Polyphaga</taxon>
        <taxon>Scarabaeiformia</taxon>
        <taxon>Scarabaeidae</taxon>
        <taxon>Dynastinae</taxon>
        <taxon>Oryctes</taxon>
    </lineage>
</organism>
<comment type="caution">
    <text evidence="9">The sequence shown here is derived from an EMBL/GenBank/DDBJ whole genome shotgun (WGS) entry which is preliminary data.</text>
</comment>
<dbReference type="GO" id="GO:0040008">
    <property type="term" value="P:regulation of growth"/>
    <property type="evidence" value="ECO:0007669"/>
    <property type="project" value="UniProtKB-ARBA"/>
</dbReference>
<dbReference type="GO" id="GO:0048056">
    <property type="term" value="P:R3/R4 cell differentiation"/>
    <property type="evidence" value="ECO:0007669"/>
    <property type="project" value="UniProtKB-ARBA"/>
</dbReference>
<dbReference type="SMART" id="SM00181">
    <property type="entry name" value="EGF"/>
    <property type="match status" value="4"/>
</dbReference>
<dbReference type="PROSITE" id="PS01186">
    <property type="entry name" value="EGF_2"/>
    <property type="match status" value="1"/>
</dbReference>